<keyword evidence="4" id="KW-0496">Mitochondrion</keyword>
<dbReference type="InterPro" id="IPR004860">
    <property type="entry name" value="LAGLIDADG_dom"/>
</dbReference>
<organism evidence="4">
    <name type="scientific">Armillaria solidipes</name>
    <dbReference type="NCBI Taxonomy" id="1076256"/>
    <lineage>
        <taxon>Eukaryota</taxon>
        <taxon>Fungi</taxon>
        <taxon>Dikarya</taxon>
        <taxon>Basidiomycota</taxon>
        <taxon>Agaricomycotina</taxon>
        <taxon>Agaricomycetes</taxon>
        <taxon>Agaricomycetidae</taxon>
        <taxon>Agaricales</taxon>
        <taxon>Marasmiineae</taxon>
        <taxon>Physalacriaceae</taxon>
        <taxon>Armillaria</taxon>
    </lineage>
</organism>
<dbReference type="GeneID" id="40143493"/>
<dbReference type="RefSeq" id="YP_009631667.1">
    <property type="nucleotide sequence ID" value="NC_042231.1"/>
</dbReference>
<dbReference type="SUPFAM" id="SSF55608">
    <property type="entry name" value="Homing endonucleases"/>
    <property type="match status" value="1"/>
</dbReference>
<dbReference type="Gene3D" id="3.10.28.10">
    <property type="entry name" value="Homing endonucleases"/>
    <property type="match status" value="2"/>
</dbReference>
<dbReference type="AlphaFoldDB" id="A0A4D6FHE1"/>
<evidence type="ECO:0000313" key="4">
    <source>
        <dbReference type="EMBL" id="QCB16447.1"/>
    </source>
</evidence>
<keyword evidence="2" id="KW-0732">Signal</keyword>
<dbReference type="InterPro" id="IPR027434">
    <property type="entry name" value="Homing_endonucl"/>
</dbReference>
<accession>A0A4D6FHE1</accession>
<dbReference type="EMBL" id="MH660713">
    <property type="protein sequence ID" value="QCB16447.1"/>
    <property type="molecule type" value="Genomic_DNA"/>
</dbReference>
<feature type="signal peptide" evidence="2">
    <location>
        <begin position="1"/>
        <end position="21"/>
    </location>
</feature>
<evidence type="ECO:0000259" key="3">
    <source>
        <dbReference type="Pfam" id="PF03161"/>
    </source>
</evidence>
<geneLocation type="mitochondrion" evidence="4"/>
<evidence type="ECO:0000256" key="1">
    <source>
        <dbReference type="ARBA" id="ARBA00002670"/>
    </source>
</evidence>
<name>A0A4D6FHE1_9AGAR</name>
<dbReference type="Pfam" id="PF03161">
    <property type="entry name" value="LAGLIDADG_2"/>
    <property type="match status" value="1"/>
</dbReference>
<proteinExistence type="predicted"/>
<comment type="function">
    <text evidence="1">Mitochondrial DNA endonuclease involved in intron homing.</text>
</comment>
<sequence>MNYFLWISSTAAFSVFSSCAAGVPLSIAGSLFKGAKCRRRGDFLTGNFFINKIASHKNISSKSILNIKAESTKIVVFNSLNISSTLGIRLTQFNRNNSYFFKKIKEQIIGHLLGDGSLKYHKTSITPSFTFVQTIKRLNYFLFSYLNLSHYCQNKPNITFSIRKGTKIGTLYYVTRSYPFLKNIHSLFYYKKNNSWIKHISYDLCFYLTPKVLAFWFMDDGSSATGGSGLYLHTKGFTFEDVYKLAAMLHYMFGLIVTVQNHENRPVIYIPAKSLFLFKQLITPYMHSSMFYKFDKLKIKQF</sequence>
<dbReference type="GO" id="GO:0004519">
    <property type="term" value="F:endonuclease activity"/>
    <property type="evidence" value="ECO:0007669"/>
    <property type="project" value="InterPro"/>
</dbReference>
<gene>
    <name evidence="4" type="primary">oi2cox2</name>
</gene>
<feature type="chain" id="PRO_5035877885" description="Homing endonuclease LAGLIDADG domain-containing protein" evidence="2">
    <location>
        <begin position="22"/>
        <end position="302"/>
    </location>
</feature>
<feature type="domain" description="Homing endonuclease LAGLIDADG" evidence="3">
    <location>
        <begin position="106"/>
        <end position="275"/>
    </location>
</feature>
<evidence type="ECO:0000256" key="2">
    <source>
        <dbReference type="SAM" id="SignalP"/>
    </source>
</evidence>
<reference evidence="4" key="1">
    <citation type="journal article" date="2019" name="BMC Genomics">
        <title>Mobile genetic elements explain size variation in the mitochondrial genomes of four closely-related Armillaria species.</title>
        <authorList>
            <person name="Kolesnikova A.I."/>
            <person name="Putintseva Y.A."/>
            <person name="Simonov E.P."/>
            <person name="Biriukov V.V."/>
            <person name="Oreshkova N.V."/>
            <person name="Pavlov I.N."/>
            <person name="Sharov V.V."/>
            <person name="Kuzmin D.A."/>
            <person name="Anderson J.B."/>
            <person name="Krutovsky K.V."/>
        </authorList>
    </citation>
    <scope>NUCLEOTIDE SEQUENCE</scope>
</reference>
<protein>
    <recommendedName>
        <fullName evidence="3">Homing endonuclease LAGLIDADG domain-containing protein</fullName>
    </recommendedName>
</protein>